<protein>
    <recommendedName>
        <fullName evidence="4">NUDIX hydrolase</fullName>
    </recommendedName>
</protein>
<keyword evidence="1" id="KW-0812">Transmembrane</keyword>
<name>A0A3D4SYY4_9CORY</name>
<proteinExistence type="predicted"/>
<gene>
    <name evidence="2" type="ORF">DIW82_06850</name>
</gene>
<feature type="transmembrane region" description="Helical" evidence="1">
    <location>
        <begin position="6"/>
        <end position="27"/>
    </location>
</feature>
<evidence type="ECO:0000256" key="1">
    <source>
        <dbReference type="SAM" id="Phobius"/>
    </source>
</evidence>
<evidence type="ECO:0000313" key="3">
    <source>
        <dbReference type="Proteomes" id="UP000261739"/>
    </source>
</evidence>
<evidence type="ECO:0000313" key="2">
    <source>
        <dbReference type="EMBL" id="HCT14503.1"/>
    </source>
</evidence>
<sequence>MIPGWLLIVVAVIAVVAVVGMWLSGLANRLNRLHIRTDSARINLEGALRARAGVVAALRPDLSPEAGRTTAVALRASDMDARSEVENLLLRELSDTDRRNPAFIEASTKVDLAGRFYNDAVGDTRDVRGRPVVRLFRLAGNAPLPEYYEALSAGDVGL</sequence>
<comment type="caution">
    <text evidence="2">The sequence shown here is derived from an EMBL/GenBank/DDBJ whole genome shotgun (WGS) entry which is preliminary data.</text>
</comment>
<dbReference type="RefSeq" id="WP_273051752.1">
    <property type="nucleotide sequence ID" value="NZ_DAITTW010000126.1"/>
</dbReference>
<evidence type="ECO:0008006" key="4">
    <source>
        <dbReference type="Google" id="ProtNLM"/>
    </source>
</evidence>
<dbReference type="EMBL" id="DQID01000178">
    <property type="protein sequence ID" value="HCT14503.1"/>
    <property type="molecule type" value="Genomic_DNA"/>
</dbReference>
<dbReference type="AlphaFoldDB" id="A0A3D4SYY4"/>
<dbReference type="STRING" id="863239.GCA_000213935_02572"/>
<accession>A0A3D4SYY4</accession>
<keyword evidence="1" id="KW-1133">Transmembrane helix</keyword>
<organism evidence="2 3">
    <name type="scientific">Corynebacterium nuruki</name>
    <dbReference type="NCBI Taxonomy" id="1032851"/>
    <lineage>
        <taxon>Bacteria</taxon>
        <taxon>Bacillati</taxon>
        <taxon>Actinomycetota</taxon>
        <taxon>Actinomycetes</taxon>
        <taxon>Mycobacteriales</taxon>
        <taxon>Corynebacteriaceae</taxon>
        <taxon>Corynebacterium</taxon>
    </lineage>
</organism>
<dbReference type="Proteomes" id="UP000261739">
    <property type="component" value="Unassembled WGS sequence"/>
</dbReference>
<keyword evidence="1" id="KW-0472">Membrane</keyword>
<reference evidence="2 3" key="1">
    <citation type="journal article" date="2018" name="Nat. Biotechnol.">
        <title>A standardized bacterial taxonomy based on genome phylogeny substantially revises the tree of life.</title>
        <authorList>
            <person name="Parks D.H."/>
            <person name="Chuvochina M."/>
            <person name="Waite D.W."/>
            <person name="Rinke C."/>
            <person name="Skarshewski A."/>
            <person name="Chaumeil P.A."/>
            <person name="Hugenholtz P."/>
        </authorList>
    </citation>
    <scope>NUCLEOTIDE SEQUENCE [LARGE SCALE GENOMIC DNA]</scope>
    <source>
        <strain evidence="2">UBA11247</strain>
    </source>
</reference>